<accession>A0AB39BVH9</accession>
<dbReference type="AlphaFoldDB" id="A0AB39BVH9"/>
<sequence length="125" mass="14151">MKRIGLGLLVLIILYSVYYDLTIGTLPNGLESTSTQPVEEVTHTDTFMTSDIEETTSEITEPYVEVMVEPGYTVLSIVEHLHEGIVPFPASIQEVIFDFKELNQGLEPEMIQIGETYKFPYYANQ</sequence>
<evidence type="ECO:0008006" key="2">
    <source>
        <dbReference type="Google" id="ProtNLM"/>
    </source>
</evidence>
<dbReference type="EMBL" id="CP162551">
    <property type="protein sequence ID" value="XDI37419.1"/>
    <property type="molecule type" value="Genomic_DNA"/>
</dbReference>
<proteinExistence type="predicted"/>
<protein>
    <recommendedName>
        <fullName evidence="2">LysM domain-containing protein</fullName>
    </recommendedName>
</protein>
<evidence type="ECO:0000313" key="1">
    <source>
        <dbReference type="EMBL" id="XDI37419.1"/>
    </source>
</evidence>
<reference evidence="1" key="1">
    <citation type="submission" date="2024-07" db="EMBL/GenBank/DDBJ databases">
        <title>Identification and characteristics of an arsenic-resistant bacterial isolate, which belongs to a novel species.</title>
        <authorList>
            <person name="Juszczyk A."/>
            <person name="Kowalczyk A."/>
            <person name="Was K."/>
            <person name="Kosowicz W."/>
            <person name="Budzyn A."/>
            <person name="Latowski D."/>
        </authorList>
    </citation>
    <scope>NUCLEOTIDE SEQUENCE</scope>
    <source>
        <strain evidence="1">As8PL</strain>
    </source>
</reference>
<name>A0AB39BVH9_9BACI</name>
<gene>
    <name evidence="1" type="ORF">AB3N04_03655</name>
</gene>
<organism evidence="1">
    <name type="scientific">Alkalihalophilus sp. As8PL</name>
    <dbReference type="NCBI Taxonomy" id="3237103"/>
    <lineage>
        <taxon>Bacteria</taxon>
        <taxon>Bacillati</taxon>
        <taxon>Bacillota</taxon>
        <taxon>Bacilli</taxon>
        <taxon>Bacillales</taxon>
        <taxon>Bacillaceae</taxon>
        <taxon>Alkalihalophilus</taxon>
    </lineage>
</organism>
<dbReference type="RefSeq" id="WP_368504768.1">
    <property type="nucleotide sequence ID" value="NZ_CP162551.1"/>
</dbReference>